<feature type="transmembrane region" description="Helical" evidence="1">
    <location>
        <begin position="72"/>
        <end position="91"/>
    </location>
</feature>
<feature type="transmembrane region" description="Helical" evidence="1">
    <location>
        <begin position="168"/>
        <end position="185"/>
    </location>
</feature>
<sequence>MKIVRAIGFIVLYLAIYVAVQLVSQSVLSQLSLQLSFIVNNICTLAIYALLMKARKRSLPIFCRVKAISTKALLIAPLIGIALGTVIYSVANLPVIREDWPQIYNLVEFVGGGSSIALTLLGTVLVGSLFEEVLFRGLILNEVRAVSPVYVAVLVQAVLFGVILMDPILGGFAALGALVYGLVYWASDSLWASLITHVFSSGTVMVWFQMGDLSTAVSSSAVFWTSLSVLLVLLAVHLQFVARGRGAASLASGVSP</sequence>
<feature type="domain" description="CAAX prenyl protease 2/Lysostaphin resistance protein A-like" evidence="2">
    <location>
        <begin position="115"/>
        <end position="199"/>
    </location>
</feature>
<keyword evidence="1" id="KW-1133">Transmembrane helix</keyword>
<organism evidence="3 4">
    <name type="scientific">Cohnella phaseoli</name>
    <dbReference type="NCBI Taxonomy" id="456490"/>
    <lineage>
        <taxon>Bacteria</taxon>
        <taxon>Bacillati</taxon>
        <taxon>Bacillota</taxon>
        <taxon>Bacilli</taxon>
        <taxon>Bacillales</taxon>
        <taxon>Paenibacillaceae</taxon>
        <taxon>Cohnella</taxon>
    </lineage>
</organism>
<feature type="transmembrane region" description="Helical" evidence="1">
    <location>
        <begin position="103"/>
        <end position="130"/>
    </location>
</feature>
<reference evidence="3 4" key="1">
    <citation type="submission" date="2018-07" db="EMBL/GenBank/DDBJ databases">
        <title>Genomic Encyclopedia of Type Strains, Phase III (KMG-III): the genomes of soil and plant-associated and newly described type strains.</title>
        <authorList>
            <person name="Whitman W."/>
        </authorList>
    </citation>
    <scope>NUCLEOTIDE SEQUENCE [LARGE SCALE GENOMIC DNA]</scope>
    <source>
        <strain evidence="3 4">CECT 7287</strain>
    </source>
</reference>
<keyword evidence="4" id="KW-1185">Reference proteome</keyword>
<dbReference type="Pfam" id="PF02517">
    <property type="entry name" value="Rce1-like"/>
    <property type="match status" value="1"/>
</dbReference>
<name>A0A3D9KKU8_9BACL</name>
<protein>
    <recommendedName>
        <fullName evidence="2">CAAX prenyl protease 2/Lysostaphin resistance protein A-like domain-containing protein</fullName>
    </recommendedName>
</protein>
<accession>A0A3D9KKU8</accession>
<feature type="transmembrane region" description="Helical" evidence="1">
    <location>
        <begin position="142"/>
        <end position="162"/>
    </location>
</feature>
<dbReference type="InterPro" id="IPR003675">
    <property type="entry name" value="Rce1/LyrA-like_dom"/>
</dbReference>
<feature type="transmembrane region" description="Helical" evidence="1">
    <location>
        <begin position="190"/>
        <end position="210"/>
    </location>
</feature>
<keyword evidence="1" id="KW-0472">Membrane</keyword>
<dbReference type="EMBL" id="QRDZ01000003">
    <property type="protein sequence ID" value="RED86534.1"/>
    <property type="molecule type" value="Genomic_DNA"/>
</dbReference>
<dbReference type="Proteomes" id="UP000256977">
    <property type="component" value="Unassembled WGS sequence"/>
</dbReference>
<keyword evidence="1" id="KW-0812">Transmembrane</keyword>
<feature type="transmembrane region" description="Helical" evidence="1">
    <location>
        <begin position="222"/>
        <end position="242"/>
    </location>
</feature>
<dbReference type="GO" id="GO:0080120">
    <property type="term" value="P:CAAX-box protein maturation"/>
    <property type="evidence" value="ECO:0007669"/>
    <property type="project" value="UniProtKB-ARBA"/>
</dbReference>
<evidence type="ECO:0000313" key="3">
    <source>
        <dbReference type="EMBL" id="RED86534.1"/>
    </source>
</evidence>
<feature type="transmembrane region" description="Helical" evidence="1">
    <location>
        <begin position="7"/>
        <end position="27"/>
    </location>
</feature>
<evidence type="ECO:0000313" key="4">
    <source>
        <dbReference type="Proteomes" id="UP000256977"/>
    </source>
</evidence>
<dbReference type="RefSeq" id="WP_116059645.1">
    <property type="nucleotide sequence ID" value="NZ_QRDZ01000003.1"/>
</dbReference>
<evidence type="ECO:0000256" key="1">
    <source>
        <dbReference type="SAM" id="Phobius"/>
    </source>
</evidence>
<dbReference type="GO" id="GO:0004175">
    <property type="term" value="F:endopeptidase activity"/>
    <property type="evidence" value="ECO:0007669"/>
    <property type="project" value="UniProtKB-ARBA"/>
</dbReference>
<dbReference type="OrthoDB" id="2579539at2"/>
<evidence type="ECO:0000259" key="2">
    <source>
        <dbReference type="Pfam" id="PF02517"/>
    </source>
</evidence>
<comment type="caution">
    <text evidence="3">The sequence shown here is derived from an EMBL/GenBank/DDBJ whole genome shotgun (WGS) entry which is preliminary data.</text>
</comment>
<dbReference type="AlphaFoldDB" id="A0A3D9KKU8"/>
<proteinExistence type="predicted"/>
<gene>
    <name evidence="3" type="ORF">DFP98_103389</name>
</gene>
<feature type="transmembrane region" description="Helical" evidence="1">
    <location>
        <begin position="33"/>
        <end position="51"/>
    </location>
</feature>